<dbReference type="GO" id="GO:0006139">
    <property type="term" value="P:nucleobase-containing compound metabolic process"/>
    <property type="evidence" value="ECO:0007669"/>
    <property type="project" value="InterPro"/>
</dbReference>
<dbReference type="InterPro" id="IPR036397">
    <property type="entry name" value="RNaseH_sf"/>
</dbReference>
<dbReference type="SUPFAM" id="SSF53098">
    <property type="entry name" value="Ribonuclease H-like"/>
    <property type="match status" value="1"/>
</dbReference>
<gene>
    <name evidence="2" type="ORF">HYS17_00075</name>
</gene>
<accession>A0A7T5UGT1</accession>
<dbReference type="Gene3D" id="3.30.420.10">
    <property type="entry name" value="Ribonuclease H-like superfamily/Ribonuclease H"/>
    <property type="match status" value="1"/>
</dbReference>
<feature type="domain" description="3'-5' exonuclease" evidence="1">
    <location>
        <begin position="5"/>
        <end position="173"/>
    </location>
</feature>
<dbReference type="InterPro" id="IPR002562">
    <property type="entry name" value="3'-5'_exonuclease_dom"/>
</dbReference>
<proteinExistence type="predicted"/>
<dbReference type="InterPro" id="IPR012337">
    <property type="entry name" value="RNaseH-like_sf"/>
</dbReference>
<dbReference type="InterPro" id="IPR051086">
    <property type="entry name" value="RNase_D-like"/>
</dbReference>
<dbReference type="AlphaFoldDB" id="A0A7T5UGT1"/>
<sequence length="207" mass="23247">MASKTKIHLHQGDLPKGLKLGRSVAIDTEAMGLNNHRDRLCLVQLSPGNGEAHLVQIAPGKISAPNLRALLTDAKVAKLFHFGRFDIAILQHSLKIDITNVYCTKIASRLCRTYTDKHNLATLCRELLGVELNKQQQSSDWGQARLTREQMAYAADDVLYLHRLREKLDEILAREGRTALAQACFDFLPARARLDTEGWPEIDIFAH</sequence>
<dbReference type="GO" id="GO:0008408">
    <property type="term" value="F:3'-5' exonuclease activity"/>
    <property type="evidence" value="ECO:0007669"/>
    <property type="project" value="InterPro"/>
</dbReference>
<evidence type="ECO:0000259" key="1">
    <source>
        <dbReference type="SMART" id="SM00474"/>
    </source>
</evidence>
<dbReference type="GO" id="GO:0003676">
    <property type="term" value="F:nucleic acid binding"/>
    <property type="evidence" value="ECO:0007669"/>
    <property type="project" value="InterPro"/>
</dbReference>
<dbReference type="CDD" id="cd06142">
    <property type="entry name" value="RNaseD_exo"/>
    <property type="match status" value="1"/>
</dbReference>
<dbReference type="EMBL" id="CP066681">
    <property type="protein sequence ID" value="QQG36226.1"/>
    <property type="molecule type" value="Genomic_DNA"/>
</dbReference>
<evidence type="ECO:0000313" key="2">
    <source>
        <dbReference type="EMBL" id="QQG36226.1"/>
    </source>
</evidence>
<protein>
    <submittedName>
        <fullName evidence="2">Ribonuclease D</fullName>
    </submittedName>
</protein>
<name>A0A7T5UGT1_9BACT</name>
<dbReference type="PANTHER" id="PTHR47649:SF1">
    <property type="entry name" value="RIBONUCLEASE D"/>
    <property type="match status" value="1"/>
</dbReference>
<reference evidence="2 3" key="1">
    <citation type="submission" date="2020-07" db="EMBL/GenBank/DDBJ databases">
        <title>Huge and variable diversity of episymbiotic CPR bacteria and DPANN archaea in groundwater ecosystems.</title>
        <authorList>
            <person name="He C.Y."/>
            <person name="Keren R."/>
            <person name="Whittaker M."/>
            <person name="Farag I.F."/>
            <person name="Doudna J."/>
            <person name="Cate J.H.D."/>
            <person name="Banfield J.F."/>
        </authorList>
    </citation>
    <scope>NUCLEOTIDE SEQUENCE [LARGE SCALE GENOMIC DNA]</scope>
    <source>
        <strain evidence="2">NC_groundwater_70_Ag_B-0.1um_54_66</strain>
    </source>
</reference>
<dbReference type="Proteomes" id="UP000595362">
    <property type="component" value="Chromosome"/>
</dbReference>
<organism evidence="2 3">
    <name type="scientific">Micavibrio aeruginosavorus</name>
    <dbReference type="NCBI Taxonomy" id="349221"/>
    <lineage>
        <taxon>Bacteria</taxon>
        <taxon>Pseudomonadati</taxon>
        <taxon>Bdellovibrionota</taxon>
        <taxon>Bdellovibrionia</taxon>
        <taxon>Bdellovibrionales</taxon>
        <taxon>Pseudobdellovibrionaceae</taxon>
        <taxon>Micavibrio</taxon>
    </lineage>
</organism>
<dbReference type="SMART" id="SM00474">
    <property type="entry name" value="35EXOc"/>
    <property type="match status" value="1"/>
</dbReference>
<evidence type="ECO:0000313" key="3">
    <source>
        <dbReference type="Proteomes" id="UP000595362"/>
    </source>
</evidence>
<dbReference type="PANTHER" id="PTHR47649">
    <property type="entry name" value="RIBONUCLEASE D"/>
    <property type="match status" value="1"/>
</dbReference>
<dbReference type="Pfam" id="PF01612">
    <property type="entry name" value="DNA_pol_A_exo1"/>
    <property type="match status" value="1"/>
</dbReference>